<sequence>MPVSFDATFTQEIISPKNKKIIYKGKVLYSDKSLLKWIYSSPTKKDVCTNGKELVIVDNDLEQVSFYTINKGFNLPEVLKSAKKDTSGVFLAKYQKKNYNIKLNNNGELLQVFYIDDLDNKVTITFDDMKYKNSSTSSEKLKCVIPKNYDISRG</sequence>
<protein>
    <recommendedName>
        <fullName evidence="3">Outer membrane lipoprotein carrier protein LolA</fullName>
    </recommendedName>
</protein>
<keyword evidence="1" id="KW-0732">Signal</keyword>
<dbReference type="PANTHER" id="PTHR35869:SF1">
    <property type="entry name" value="OUTER-MEMBRANE LIPOPROTEIN CARRIER PROTEIN"/>
    <property type="match status" value="1"/>
</dbReference>
<evidence type="ECO:0008006" key="3">
    <source>
        <dbReference type="Google" id="ProtNLM"/>
    </source>
</evidence>
<dbReference type="SUPFAM" id="SSF89392">
    <property type="entry name" value="Prokaryotic lipoproteins and lipoprotein localization factors"/>
    <property type="match status" value="1"/>
</dbReference>
<dbReference type="AlphaFoldDB" id="A0A0S4XQ91"/>
<dbReference type="Gene3D" id="2.50.20.10">
    <property type="entry name" value="Lipoprotein localisation LolA/LolB/LppX"/>
    <property type="match status" value="1"/>
</dbReference>
<reference evidence="2" key="1">
    <citation type="submission" date="2015-11" db="EMBL/GenBank/DDBJ databases">
        <authorList>
            <person name="Zhang Y."/>
            <person name="Guo Z."/>
        </authorList>
    </citation>
    <scope>NUCLEOTIDE SEQUENCE</scope>
    <source>
        <strain evidence="2">BN30871</strain>
    </source>
</reference>
<dbReference type="PANTHER" id="PTHR35869">
    <property type="entry name" value="OUTER-MEMBRANE LIPOPROTEIN CARRIER PROTEIN"/>
    <property type="match status" value="1"/>
</dbReference>
<proteinExistence type="predicted"/>
<accession>A0A0S4XQ91</accession>
<name>A0A0S4XQ91_9BACT</name>
<dbReference type="CDD" id="cd16325">
    <property type="entry name" value="LolA"/>
    <property type="match status" value="1"/>
</dbReference>
<gene>
    <name evidence="2" type="ORF">BN3087_870026</name>
</gene>
<organism evidence="2">
    <name type="scientific">Sulfurovum sp. enrichment culture clone C5</name>
    <dbReference type="NCBI Taxonomy" id="497650"/>
    <lineage>
        <taxon>Bacteria</taxon>
        <taxon>Pseudomonadati</taxon>
        <taxon>Campylobacterota</taxon>
        <taxon>Epsilonproteobacteria</taxon>
        <taxon>Campylobacterales</taxon>
        <taxon>Sulfurovaceae</taxon>
        <taxon>Sulfurovum</taxon>
        <taxon>environmental samples</taxon>
    </lineage>
</organism>
<dbReference type="InterPro" id="IPR029046">
    <property type="entry name" value="LolA/LolB/LppX"/>
</dbReference>
<dbReference type="NCBIfam" id="NF000663">
    <property type="entry name" value="PRK00031.2-1"/>
    <property type="match status" value="1"/>
</dbReference>
<evidence type="ECO:0000313" key="2">
    <source>
        <dbReference type="EMBL" id="CUV66506.1"/>
    </source>
</evidence>
<dbReference type="InterPro" id="IPR004564">
    <property type="entry name" value="OM_lipoprot_carrier_LolA-like"/>
</dbReference>
<dbReference type="Pfam" id="PF03548">
    <property type="entry name" value="LolA"/>
    <property type="match status" value="1"/>
</dbReference>
<dbReference type="EMBL" id="FAXN01000092">
    <property type="protein sequence ID" value="CUV66506.1"/>
    <property type="molecule type" value="Genomic_DNA"/>
</dbReference>
<evidence type="ECO:0000256" key="1">
    <source>
        <dbReference type="ARBA" id="ARBA00022729"/>
    </source>
</evidence>